<evidence type="ECO:0000259" key="4">
    <source>
        <dbReference type="PROSITE" id="PS50949"/>
    </source>
</evidence>
<evidence type="ECO:0000256" key="2">
    <source>
        <dbReference type="ARBA" id="ARBA00023125"/>
    </source>
</evidence>
<evidence type="ECO:0000256" key="3">
    <source>
        <dbReference type="ARBA" id="ARBA00023163"/>
    </source>
</evidence>
<dbReference type="SMART" id="SM00345">
    <property type="entry name" value="HTH_GNTR"/>
    <property type="match status" value="1"/>
</dbReference>
<dbReference type="EMBL" id="BRLB01000010">
    <property type="protein sequence ID" value="GKX30595.1"/>
    <property type="molecule type" value="Genomic_DNA"/>
</dbReference>
<keyword evidence="1" id="KW-0805">Transcription regulation</keyword>
<gene>
    <name evidence="5" type="ORF">SH1V18_30750</name>
</gene>
<feature type="domain" description="HTH gntR-type" evidence="4">
    <location>
        <begin position="5"/>
        <end position="73"/>
    </location>
</feature>
<dbReference type="Pfam" id="PF00392">
    <property type="entry name" value="GntR"/>
    <property type="match status" value="1"/>
</dbReference>
<dbReference type="InterPro" id="IPR000524">
    <property type="entry name" value="Tscrpt_reg_HTH_GntR"/>
</dbReference>
<keyword evidence="6" id="KW-1185">Reference proteome</keyword>
<evidence type="ECO:0000313" key="6">
    <source>
        <dbReference type="Proteomes" id="UP001144256"/>
    </source>
</evidence>
<dbReference type="GO" id="GO:0003700">
    <property type="term" value="F:DNA-binding transcription factor activity"/>
    <property type="evidence" value="ECO:0007669"/>
    <property type="project" value="InterPro"/>
</dbReference>
<dbReference type="InterPro" id="IPR036390">
    <property type="entry name" value="WH_DNA-bd_sf"/>
</dbReference>
<sequence length="226" mass="26113">MIIKQNISDQVFNEFKKNIESGVWKQGENIPSEGDLTEMYNVSRISVRNAIQRLVSLGWLETQQGKRTYVKEKTLKDIINTDLPTILLDDNEMIKVVEFRKIIEVESAAIAAKNATSENIANLEQRLANMGKLDINSKEFSILDLEFHIEIARATKNDLIVEVMTLLKKTLINNVSKLNKMAEDKDTMYFHEKIFEAIKNKDPEEAKKAMTMHMDYNFEQVKNKNK</sequence>
<dbReference type="GO" id="GO:0003677">
    <property type="term" value="F:DNA binding"/>
    <property type="evidence" value="ECO:0007669"/>
    <property type="project" value="UniProtKB-KW"/>
</dbReference>
<dbReference type="PRINTS" id="PR00035">
    <property type="entry name" value="HTHGNTR"/>
</dbReference>
<proteinExistence type="predicted"/>
<dbReference type="InterPro" id="IPR036388">
    <property type="entry name" value="WH-like_DNA-bd_sf"/>
</dbReference>
<evidence type="ECO:0000256" key="1">
    <source>
        <dbReference type="ARBA" id="ARBA00023015"/>
    </source>
</evidence>
<evidence type="ECO:0000313" key="5">
    <source>
        <dbReference type="EMBL" id="GKX30595.1"/>
    </source>
</evidence>
<dbReference type="AlphaFoldDB" id="A0A9W5YAW7"/>
<dbReference type="Gene3D" id="1.20.120.530">
    <property type="entry name" value="GntR ligand-binding domain-like"/>
    <property type="match status" value="1"/>
</dbReference>
<dbReference type="RefSeq" id="WP_281816909.1">
    <property type="nucleotide sequence ID" value="NZ_BRLB01000010.1"/>
</dbReference>
<dbReference type="Pfam" id="PF07729">
    <property type="entry name" value="FCD"/>
    <property type="match status" value="1"/>
</dbReference>
<name>A0A9W5YAW7_9FIRM</name>
<dbReference type="PROSITE" id="PS50949">
    <property type="entry name" value="HTH_GNTR"/>
    <property type="match status" value="1"/>
</dbReference>
<dbReference type="PANTHER" id="PTHR43537">
    <property type="entry name" value="TRANSCRIPTIONAL REGULATOR, GNTR FAMILY"/>
    <property type="match status" value="1"/>
</dbReference>
<dbReference type="SUPFAM" id="SSF48008">
    <property type="entry name" value="GntR ligand-binding domain-like"/>
    <property type="match status" value="1"/>
</dbReference>
<dbReference type="SUPFAM" id="SSF46785">
    <property type="entry name" value="Winged helix' DNA-binding domain"/>
    <property type="match status" value="1"/>
</dbReference>
<reference evidence="5" key="1">
    <citation type="submission" date="2022-06" db="EMBL/GenBank/DDBJ databases">
        <title>Vallitalea longa sp. nov., an anaerobic bacterium isolated from marine sediment.</title>
        <authorList>
            <person name="Hirano S."/>
            <person name="Terahara T."/>
            <person name="Mori K."/>
            <person name="Hamada M."/>
            <person name="Matsumoto R."/>
            <person name="Kobayashi T."/>
        </authorList>
    </citation>
    <scope>NUCLEOTIDE SEQUENCE</scope>
    <source>
        <strain evidence="5">SH18-1</strain>
    </source>
</reference>
<dbReference type="PANTHER" id="PTHR43537:SF5">
    <property type="entry name" value="UXU OPERON TRANSCRIPTIONAL REGULATOR"/>
    <property type="match status" value="1"/>
</dbReference>
<comment type="caution">
    <text evidence="5">The sequence shown here is derived from an EMBL/GenBank/DDBJ whole genome shotgun (WGS) entry which is preliminary data.</text>
</comment>
<dbReference type="Proteomes" id="UP001144256">
    <property type="component" value="Unassembled WGS sequence"/>
</dbReference>
<dbReference type="InterPro" id="IPR011711">
    <property type="entry name" value="GntR_C"/>
</dbReference>
<dbReference type="SMART" id="SM00895">
    <property type="entry name" value="FCD"/>
    <property type="match status" value="1"/>
</dbReference>
<protein>
    <submittedName>
        <fullName evidence="5">GntR family transcriptional regulator</fullName>
    </submittedName>
</protein>
<keyword evidence="2" id="KW-0238">DNA-binding</keyword>
<keyword evidence="3" id="KW-0804">Transcription</keyword>
<dbReference type="InterPro" id="IPR008920">
    <property type="entry name" value="TF_FadR/GntR_C"/>
</dbReference>
<organism evidence="5 6">
    <name type="scientific">Vallitalea longa</name>
    <dbReference type="NCBI Taxonomy" id="2936439"/>
    <lineage>
        <taxon>Bacteria</taxon>
        <taxon>Bacillati</taxon>
        <taxon>Bacillota</taxon>
        <taxon>Clostridia</taxon>
        <taxon>Lachnospirales</taxon>
        <taxon>Vallitaleaceae</taxon>
        <taxon>Vallitalea</taxon>
    </lineage>
</organism>
<accession>A0A9W5YAW7</accession>
<dbReference type="CDD" id="cd07377">
    <property type="entry name" value="WHTH_GntR"/>
    <property type="match status" value="1"/>
</dbReference>
<dbReference type="Gene3D" id="1.10.10.10">
    <property type="entry name" value="Winged helix-like DNA-binding domain superfamily/Winged helix DNA-binding domain"/>
    <property type="match status" value="1"/>
</dbReference>